<evidence type="ECO:0000313" key="2">
    <source>
        <dbReference type="Proteomes" id="UP000050761"/>
    </source>
</evidence>
<organism evidence="1">
    <name type="scientific">Heligmosomoides polygyrus</name>
    <name type="common">Parasitic roundworm</name>
    <dbReference type="NCBI Taxonomy" id="6339"/>
    <lineage>
        <taxon>Eukaryota</taxon>
        <taxon>Metazoa</taxon>
        <taxon>Ecdysozoa</taxon>
        <taxon>Nematoda</taxon>
        <taxon>Chromadorea</taxon>
        <taxon>Rhabditida</taxon>
        <taxon>Rhabditina</taxon>
        <taxon>Rhabditomorpha</taxon>
        <taxon>Strongyloidea</taxon>
        <taxon>Heligmosomidae</taxon>
        <taxon>Heligmosomoides</taxon>
    </lineage>
</organism>
<reference evidence="3" key="2">
    <citation type="submission" date="2019-09" db="UniProtKB">
        <authorList>
            <consortium name="WormBaseParasite"/>
        </authorList>
    </citation>
    <scope>IDENTIFICATION</scope>
</reference>
<dbReference type="Proteomes" id="UP000050761">
    <property type="component" value="Unassembled WGS sequence"/>
</dbReference>
<dbReference type="WBParaSite" id="HPBE_0002056601-mRNA-1">
    <property type="protein sequence ID" value="HPBE_0002056601-mRNA-1"/>
    <property type="gene ID" value="HPBE_0002056601"/>
</dbReference>
<dbReference type="AlphaFoldDB" id="A0A3P8FEM2"/>
<protein>
    <submittedName>
        <fullName evidence="3">MHD domain-containing protein</fullName>
    </submittedName>
</protein>
<evidence type="ECO:0000313" key="3">
    <source>
        <dbReference type="WBParaSite" id="HPBE_0002056601-mRNA-1"/>
    </source>
</evidence>
<gene>
    <name evidence="1" type="ORF">HPBE_LOCUS20565</name>
</gene>
<name>A0A3P8FEM2_HELPZ</name>
<accession>A0A3P8FEM2</accession>
<reference evidence="1 2" key="1">
    <citation type="submission" date="2018-11" db="EMBL/GenBank/DDBJ databases">
        <authorList>
            <consortium name="Pathogen Informatics"/>
        </authorList>
    </citation>
    <scope>NUCLEOTIDE SEQUENCE [LARGE SCALE GENOMIC DNA]</scope>
</reference>
<dbReference type="EMBL" id="UZAH01032258">
    <property type="protein sequence ID" value="VDP20703.1"/>
    <property type="molecule type" value="Genomic_DNA"/>
</dbReference>
<sequence length="178" mass="20101">MVHEAVVFFVNVVHDGIFPKAGKGEDFFLVNFRDSSITLSVLDEVHQKLQVDWDLKCGEEVAKYLLNTLGASGNSYAFLLRLEETQAAATARRPTMKYLVNVEFESLDNVSMKGTTGVFAIFREDTEPGPVNRTEITLLQKTNEYAAYRVSWPPSDHHGIIRGYKVHIPSRKRDHLSS</sequence>
<keyword evidence="2" id="KW-1185">Reference proteome</keyword>
<evidence type="ECO:0000313" key="1">
    <source>
        <dbReference type="EMBL" id="VDP20703.1"/>
    </source>
</evidence>
<proteinExistence type="predicted"/>